<evidence type="ECO:0000256" key="4">
    <source>
        <dbReference type="ARBA" id="ARBA00022801"/>
    </source>
</evidence>
<dbReference type="GO" id="GO:0046872">
    <property type="term" value="F:metal ion binding"/>
    <property type="evidence" value="ECO:0007669"/>
    <property type="project" value="UniProtKB-KW"/>
</dbReference>
<dbReference type="GO" id="GO:0015074">
    <property type="term" value="P:DNA integration"/>
    <property type="evidence" value="ECO:0007669"/>
    <property type="project" value="UniProtKB-KW"/>
</dbReference>
<keyword evidence="9" id="KW-0233">DNA recombination</keyword>
<evidence type="ECO:0000256" key="2">
    <source>
        <dbReference type="ARBA" id="ARBA00022723"/>
    </source>
</evidence>
<keyword evidence="12" id="KW-1185">Reference proteome</keyword>
<evidence type="ECO:0000256" key="6">
    <source>
        <dbReference type="ARBA" id="ARBA00022908"/>
    </source>
</evidence>
<dbReference type="Proteomes" id="UP000887013">
    <property type="component" value="Unassembled WGS sequence"/>
</dbReference>
<evidence type="ECO:0000256" key="5">
    <source>
        <dbReference type="ARBA" id="ARBA00022842"/>
    </source>
</evidence>
<dbReference type="GO" id="GO:0003887">
    <property type="term" value="F:DNA-directed DNA polymerase activity"/>
    <property type="evidence" value="ECO:0007669"/>
    <property type="project" value="UniProtKB-KW"/>
</dbReference>
<dbReference type="InterPro" id="IPR012337">
    <property type="entry name" value="RNaseH-like_sf"/>
</dbReference>
<evidence type="ECO:0000259" key="10">
    <source>
        <dbReference type="PROSITE" id="PS50994"/>
    </source>
</evidence>
<evidence type="ECO:0000256" key="8">
    <source>
        <dbReference type="ARBA" id="ARBA00022932"/>
    </source>
</evidence>
<sequence length="130" mass="14848">MVGEFDNKDVRSVLNSNGIIKKLRAPYTPEQNGSSEREIRTIIEMARTFKYTNPEVRFPAAIWAELVYSAIYILSRTGKSPIENTSPNKLWLKRNPPVEIPAHNRIHMLCSSSEEKKNGQEGHPRLPCEI</sequence>
<keyword evidence="8" id="KW-0548">Nucleotidyltransferase</keyword>
<gene>
    <name evidence="11" type="primary">RF55_26141</name>
    <name evidence="11" type="ORF">NPIL_275211</name>
</gene>
<keyword evidence="5" id="KW-0460">Magnesium</keyword>
<evidence type="ECO:0000256" key="7">
    <source>
        <dbReference type="ARBA" id="ARBA00022918"/>
    </source>
</evidence>
<evidence type="ECO:0000313" key="11">
    <source>
        <dbReference type="EMBL" id="GFU47027.1"/>
    </source>
</evidence>
<comment type="caution">
    <text evidence="11">The sequence shown here is derived from an EMBL/GenBank/DDBJ whole genome shotgun (WGS) entry which is preliminary data.</text>
</comment>
<keyword evidence="8" id="KW-0808">Transferase</keyword>
<dbReference type="AlphaFoldDB" id="A0A8X6QUZ9"/>
<dbReference type="PANTHER" id="PTHR42648">
    <property type="entry name" value="TRANSPOSASE, PUTATIVE-RELATED"/>
    <property type="match status" value="1"/>
</dbReference>
<keyword evidence="3" id="KW-0255">Endonuclease</keyword>
<keyword evidence="2" id="KW-0479">Metal-binding</keyword>
<dbReference type="PROSITE" id="PS50994">
    <property type="entry name" value="INTEGRASE"/>
    <property type="match status" value="1"/>
</dbReference>
<dbReference type="EMBL" id="BMAW01037111">
    <property type="protein sequence ID" value="GFU47027.1"/>
    <property type="molecule type" value="Genomic_DNA"/>
</dbReference>
<keyword evidence="4" id="KW-0378">Hydrolase</keyword>
<dbReference type="InterPro" id="IPR001584">
    <property type="entry name" value="Integrase_cat-core"/>
</dbReference>
<keyword evidence="8" id="KW-0239">DNA-directed DNA polymerase</keyword>
<evidence type="ECO:0000256" key="9">
    <source>
        <dbReference type="ARBA" id="ARBA00023172"/>
    </source>
</evidence>
<name>A0A8X6QUZ9_NEPPI</name>
<keyword evidence="6" id="KW-0229">DNA integration</keyword>
<dbReference type="InterPro" id="IPR036397">
    <property type="entry name" value="RNaseH_sf"/>
</dbReference>
<dbReference type="OrthoDB" id="413361at2759"/>
<dbReference type="SUPFAM" id="SSF53098">
    <property type="entry name" value="Ribonuclease H-like"/>
    <property type="match status" value="1"/>
</dbReference>
<dbReference type="GO" id="GO:0016787">
    <property type="term" value="F:hydrolase activity"/>
    <property type="evidence" value="ECO:0007669"/>
    <property type="project" value="UniProtKB-KW"/>
</dbReference>
<dbReference type="Gene3D" id="3.30.420.10">
    <property type="entry name" value="Ribonuclease H-like superfamily/Ribonuclease H"/>
    <property type="match status" value="1"/>
</dbReference>
<accession>A0A8X6QUZ9</accession>
<evidence type="ECO:0000256" key="3">
    <source>
        <dbReference type="ARBA" id="ARBA00022759"/>
    </source>
</evidence>
<dbReference type="PANTHER" id="PTHR42648:SF11">
    <property type="entry name" value="TRANSPOSON TY4-P GAG-POL POLYPROTEIN"/>
    <property type="match status" value="1"/>
</dbReference>
<dbReference type="InterPro" id="IPR039537">
    <property type="entry name" value="Retrotran_Ty1/copia-like"/>
</dbReference>
<keyword evidence="7" id="KW-0695">RNA-directed DNA polymerase</keyword>
<reference evidence="11" key="1">
    <citation type="submission" date="2020-08" db="EMBL/GenBank/DDBJ databases">
        <title>Multicomponent nature underlies the extraordinary mechanical properties of spider dragline silk.</title>
        <authorList>
            <person name="Kono N."/>
            <person name="Nakamura H."/>
            <person name="Mori M."/>
            <person name="Yoshida Y."/>
            <person name="Ohtoshi R."/>
            <person name="Malay A.D."/>
            <person name="Moran D.A.P."/>
            <person name="Tomita M."/>
            <person name="Numata K."/>
            <person name="Arakawa K."/>
        </authorList>
    </citation>
    <scope>NUCLEOTIDE SEQUENCE</scope>
</reference>
<protein>
    <submittedName>
        <fullName evidence="11">Retrovirus-related pol polyprotein from transposon tnt 1-94</fullName>
    </submittedName>
</protein>
<keyword evidence="1" id="KW-0540">Nuclease</keyword>
<dbReference type="GO" id="GO:0004519">
    <property type="term" value="F:endonuclease activity"/>
    <property type="evidence" value="ECO:0007669"/>
    <property type="project" value="UniProtKB-KW"/>
</dbReference>
<organism evidence="11 12">
    <name type="scientific">Nephila pilipes</name>
    <name type="common">Giant wood spider</name>
    <name type="synonym">Nephila maculata</name>
    <dbReference type="NCBI Taxonomy" id="299642"/>
    <lineage>
        <taxon>Eukaryota</taxon>
        <taxon>Metazoa</taxon>
        <taxon>Ecdysozoa</taxon>
        <taxon>Arthropoda</taxon>
        <taxon>Chelicerata</taxon>
        <taxon>Arachnida</taxon>
        <taxon>Araneae</taxon>
        <taxon>Araneomorphae</taxon>
        <taxon>Entelegynae</taxon>
        <taxon>Araneoidea</taxon>
        <taxon>Nephilidae</taxon>
        <taxon>Nephila</taxon>
    </lineage>
</organism>
<proteinExistence type="predicted"/>
<dbReference type="GO" id="GO:0003964">
    <property type="term" value="F:RNA-directed DNA polymerase activity"/>
    <property type="evidence" value="ECO:0007669"/>
    <property type="project" value="UniProtKB-KW"/>
</dbReference>
<dbReference type="GO" id="GO:0003676">
    <property type="term" value="F:nucleic acid binding"/>
    <property type="evidence" value="ECO:0007669"/>
    <property type="project" value="InterPro"/>
</dbReference>
<dbReference type="GO" id="GO:0006310">
    <property type="term" value="P:DNA recombination"/>
    <property type="evidence" value="ECO:0007669"/>
    <property type="project" value="UniProtKB-KW"/>
</dbReference>
<evidence type="ECO:0000256" key="1">
    <source>
        <dbReference type="ARBA" id="ARBA00022722"/>
    </source>
</evidence>
<feature type="domain" description="Integrase catalytic" evidence="10">
    <location>
        <begin position="1"/>
        <end position="95"/>
    </location>
</feature>
<evidence type="ECO:0000313" key="12">
    <source>
        <dbReference type="Proteomes" id="UP000887013"/>
    </source>
</evidence>